<proteinExistence type="inferred from homology"/>
<dbReference type="InterPro" id="IPR012337">
    <property type="entry name" value="RNaseH-like_sf"/>
</dbReference>
<dbReference type="InParanoid" id="A0A803T578"/>
<dbReference type="GO" id="GO:0003964">
    <property type="term" value="F:RNA-directed DNA polymerase activity"/>
    <property type="evidence" value="ECO:0007669"/>
    <property type="project" value="UniProtKB-KW"/>
</dbReference>
<dbReference type="SUPFAM" id="SSF53098">
    <property type="entry name" value="Ribonuclease H-like"/>
    <property type="match status" value="2"/>
</dbReference>
<keyword evidence="7" id="KW-0255">Endonuclease</keyword>
<dbReference type="GO" id="GO:0004190">
    <property type="term" value="F:aspartic-type endopeptidase activity"/>
    <property type="evidence" value="ECO:0007669"/>
    <property type="project" value="InterPro"/>
</dbReference>
<dbReference type="Gene3D" id="3.30.420.10">
    <property type="entry name" value="Ribonuclease H-like superfamily/Ribonuclease H"/>
    <property type="match status" value="2"/>
</dbReference>
<evidence type="ECO:0000256" key="13">
    <source>
        <dbReference type="ARBA" id="ARBA00023172"/>
    </source>
</evidence>
<dbReference type="Gene3D" id="2.40.70.10">
    <property type="entry name" value="Acid Proteases"/>
    <property type="match status" value="1"/>
</dbReference>
<evidence type="ECO:0000256" key="4">
    <source>
        <dbReference type="ARBA" id="ARBA00022679"/>
    </source>
</evidence>
<comment type="similarity">
    <text evidence="1">Belongs to the beta type-B retroviral polymerase family. HERV class-II K(HML-2) pol subfamily.</text>
</comment>
<dbReference type="Gene3D" id="3.10.10.10">
    <property type="entry name" value="HIV Type 1 Reverse Transcriptase, subunit A, domain 1"/>
    <property type="match status" value="1"/>
</dbReference>
<dbReference type="PANTHER" id="PTHR33064">
    <property type="entry name" value="POL PROTEIN"/>
    <property type="match status" value="1"/>
</dbReference>
<dbReference type="AlphaFoldDB" id="A0A803T578"/>
<dbReference type="Pfam" id="PF00665">
    <property type="entry name" value="rve"/>
    <property type="match status" value="1"/>
</dbReference>
<keyword evidence="9" id="KW-0460">Magnesium</keyword>
<dbReference type="GO" id="GO:0006310">
    <property type="term" value="P:DNA recombination"/>
    <property type="evidence" value="ECO:0007669"/>
    <property type="project" value="UniProtKB-KW"/>
</dbReference>
<evidence type="ECO:0000256" key="8">
    <source>
        <dbReference type="ARBA" id="ARBA00022801"/>
    </source>
</evidence>
<feature type="domain" description="RNase H type-1" evidence="16">
    <location>
        <begin position="616"/>
        <end position="763"/>
    </location>
</feature>
<evidence type="ECO:0000259" key="17">
    <source>
        <dbReference type="PROSITE" id="PS50994"/>
    </source>
</evidence>
<dbReference type="InterPro" id="IPR040643">
    <property type="entry name" value="MLVIN_C"/>
</dbReference>
<evidence type="ECO:0000256" key="1">
    <source>
        <dbReference type="ARBA" id="ARBA00010879"/>
    </source>
</evidence>
<dbReference type="EC" id="3.1.26.4" evidence="2"/>
<name>A0A803T578_ANOCA</name>
<feature type="domain" description="Integrase catalytic" evidence="17">
    <location>
        <begin position="882"/>
        <end position="1039"/>
    </location>
</feature>
<dbReference type="InterPro" id="IPR051320">
    <property type="entry name" value="Viral_Replic_Matur_Polypro"/>
</dbReference>
<keyword evidence="19" id="KW-1185">Reference proteome</keyword>
<dbReference type="InterPro" id="IPR036397">
    <property type="entry name" value="RNaseH_sf"/>
</dbReference>
<dbReference type="Pfam" id="PF18697">
    <property type="entry name" value="MLVIN_C"/>
    <property type="match status" value="1"/>
</dbReference>
<dbReference type="PROSITE" id="PS50994">
    <property type="entry name" value="INTEGRASE"/>
    <property type="match status" value="1"/>
</dbReference>
<feature type="domain" description="Reverse transcriptase" evidence="15">
    <location>
        <begin position="180"/>
        <end position="372"/>
    </location>
</feature>
<dbReference type="InterPro" id="IPR001584">
    <property type="entry name" value="Integrase_cat-core"/>
</dbReference>
<dbReference type="Pfam" id="PF00078">
    <property type="entry name" value="RVT_1"/>
    <property type="match status" value="1"/>
</dbReference>
<dbReference type="InterPro" id="IPR001995">
    <property type="entry name" value="Peptidase_A2_cat"/>
</dbReference>
<evidence type="ECO:0000256" key="7">
    <source>
        <dbReference type="ARBA" id="ARBA00022759"/>
    </source>
</evidence>
<evidence type="ECO:0000256" key="11">
    <source>
        <dbReference type="ARBA" id="ARBA00022908"/>
    </source>
</evidence>
<dbReference type="Gene3D" id="2.30.30.850">
    <property type="match status" value="1"/>
</dbReference>
<dbReference type="Gene3D" id="3.10.20.370">
    <property type="match status" value="1"/>
</dbReference>
<dbReference type="GeneTree" id="ENSGT00940000160750"/>
<evidence type="ECO:0000256" key="5">
    <source>
        <dbReference type="ARBA" id="ARBA00022695"/>
    </source>
</evidence>
<reference evidence="18 19" key="1">
    <citation type="submission" date="2009-12" db="EMBL/GenBank/DDBJ databases">
        <title>The Genome Sequence of Anolis carolinensis (Green Anole Lizard).</title>
        <authorList>
            <consortium name="The Genome Sequencing Platform"/>
            <person name="Di Palma F."/>
            <person name="Alfoldi J."/>
            <person name="Heiman D."/>
            <person name="Young S."/>
            <person name="Grabherr M."/>
            <person name="Johnson J."/>
            <person name="Lander E.S."/>
            <person name="Lindblad-Toh K."/>
        </authorList>
    </citation>
    <scope>NUCLEOTIDE SEQUENCE [LARGE SCALE GENOMIC DNA]</scope>
    <source>
        <strain evidence="18 19">JBL SC #1</strain>
    </source>
</reference>
<keyword evidence="5" id="KW-0548">Nucleotidyltransferase</keyword>
<dbReference type="Ensembl" id="ENSACAT00000047359.1">
    <property type="protein sequence ID" value="ENSACAP00000030368.1"/>
    <property type="gene ID" value="ENSACAG00000042755.1"/>
</dbReference>
<keyword evidence="12" id="KW-0695">RNA-directed DNA polymerase</keyword>
<dbReference type="InterPro" id="IPR001969">
    <property type="entry name" value="Aspartic_peptidase_AS"/>
</dbReference>
<protein>
    <recommendedName>
        <fullName evidence="3">Gag-Pol polyprotein</fullName>
        <ecNumber evidence="2">3.1.26.4</ecNumber>
    </recommendedName>
</protein>
<evidence type="ECO:0000259" key="16">
    <source>
        <dbReference type="PROSITE" id="PS50879"/>
    </source>
</evidence>
<dbReference type="InterPro" id="IPR002156">
    <property type="entry name" value="RNaseH_domain"/>
</dbReference>
<dbReference type="SUPFAM" id="SSF50630">
    <property type="entry name" value="Acid proteases"/>
    <property type="match status" value="1"/>
</dbReference>
<dbReference type="PROSITE" id="PS50879">
    <property type="entry name" value="RNASE_H_1"/>
    <property type="match status" value="1"/>
</dbReference>
<organism evidence="18 19">
    <name type="scientific">Anolis carolinensis</name>
    <name type="common">Green anole</name>
    <name type="synonym">American chameleon</name>
    <dbReference type="NCBI Taxonomy" id="28377"/>
    <lineage>
        <taxon>Eukaryota</taxon>
        <taxon>Metazoa</taxon>
        <taxon>Chordata</taxon>
        <taxon>Craniata</taxon>
        <taxon>Vertebrata</taxon>
        <taxon>Euteleostomi</taxon>
        <taxon>Lepidosauria</taxon>
        <taxon>Squamata</taxon>
        <taxon>Bifurcata</taxon>
        <taxon>Unidentata</taxon>
        <taxon>Episquamata</taxon>
        <taxon>Toxicofera</taxon>
        <taxon>Iguania</taxon>
        <taxon>Dactyloidae</taxon>
        <taxon>Anolis</taxon>
    </lineage>
</organism>
<evidence type="ECO:0000256" key="9">
    <source>
        <dbReference type="ARBA" id="ARBA00022842"/>
    </source>
</evidence>
<keyword evidence="8" id="KW-0378">Hydrolase</keyword>
<dbReference type="PROSITE" id="PS00141">
    <property type="entry name" value="ASP_PROTEASE"/>
    <property type="match status" value="1"/>
</dbReference>
<dbReference type="Pfam" id="PF00077">
    <property type="entry name" value="RVP"/>
    <property type="match status" value="1"/>
</dbReference>
<sequence length="1174" mass="131803">MVTLEIGDQQLDFLVDTGAEKSVVNTKISPPTRETTKVIGVSGKTQKCPFLKERTCNLAGHQVKHKMLYLPDCPVPLLGRDILSKLQAQLQFMKNGQMEISFPMEEEWRLFQVRIFTEEIQWPWHETPLVWAEDNPPGLAKYVPPVVVEVKRGMGPICKPQYPVSREAVQGIRKHLERLLQHGILVPCSSPWNTPLLPVKKPGGQGEYRPVQDLRAVNQATVPLTPVVPNPYIMMSLVPAFAKWFTVLDLKDAFFCIRLAPVSQPIFAFQWESQQSGQRTQYVWTRLPQGFRDSPAIFGQALAKDLQDFVIPKEEGIWLQYVDDLLVACRTLEGSREHTLRLLKELEMKGYKVSRKKAQLCCPTVKYLGFHLTEGKKMLGAERKEVVCAIPTPSTRRQVREFLGSAGYCRQWIPNYAVLAKPLYQATRGGREDPFEWTEECQQAFKALKEALMSSPALGLPDLEKPFTLFAAEREGTAVGVLTQPLGSWQRPIAYLSKQLDTVARGLPPCLRAVAASVDLIKEANKLTLGQPLTVKVPHSVKALLDIKGPRWLTSERLMKYEGLLCDNPLVTLETCSTLNPATLLPTPGDTTIHQCAQVMDEVFSSRPDLKDVPLTKVDDTLFTDGSSFMENNQRHSGYAVVRWGGETLEAGSLPPGTSAQKAELIALTRALELSSGKRVNVYTDSKYAFTTLHAHGALYKERGLLTSGGKCVKHAGEIVDLLEAVWKPRQVAVMHCKGHQRGDDPVVQGNRQADLAAKEAARLPYIEHQVMALQVELTEHNITYTPEEEEWALKEKGQWSGELIVMPDARVYVPKDLAWHLVQHMHQNTHLGKMALANLLGRQLYIDGLHSLTAAAAQRCWTCIKNNPREGPLKPPGVQHVGGVPFEALVTDFTEMPPYKGYKYLLVFVDTYTGWVEAYPTRTEKAVEVSRALMKDVIPRFGIPLEIGSDNGPAYIQQAVQGLCRILGIKWKLHCAYRPQSSGKVERMNRTLKTQLGKLCQETGLPWTVVLPMALLGIRCTPHKRTGLSPFERLYGRPPLNLKGALETGAEQHLIGEKQTLAQVQALGRQMQQLEKYISELNPPFPTTPLHCFSPGDEVLVKDWKIEPLGPKWRGPYVVLLSTPTAVKVKEIKPWIHYTRVKLAPEEWWTERVPGEDLRLRIIRQLPKGSTRP</sequence>
<dbReference type="InterPro" id="IPR000477">
    <property type="entry name" value="RT_dom"/>
</dbReference>
<reference evidence="18" key="2">
    <citation type="submission" date="2025-08" db="UniProtKB">
        <authorList>
            <consortium name="Ensembl"/>
        </authorList>
    </citation>
    <scope>IDENTIFICATION</scope>
</reference>
<dbReference type="InterPro" id="IPR043128">
    <property type="entry name" value="Rev_trsase/Diguanyl_cyclase"/>
</dbReference>
<dbReference type="Pfam" id="PF00075">
    <property type="entry name" value="RNase_H"/>
    <property type="match status" value="1"/>
</dbReference>
<keyword evidence="6" id="KW-0540">Nuclease</keyword>
<evidence type="ECO:0000256" key="12">
    <source>
        <dbReference type="ARBA" id="ARBA00022918"/>
    </source>
</evidence>
<dbReference type="Gene3D" id="1.10.340.70">
    <property type="match status" value="1"/>
</dbReference>
<dbReference type="CDD" id="cd09273">
    <property type="entry name" value="RNase_HI_RT_Bel"/>
    <property type="match status" value="1"/>
</dbReference>
<evidence type="ECO:0000256" key="3">
    <source>
        <dbReference type="ARBA" id="ARBA00018735"/>
    </source>
</evidence>
<dbReference type="InterPro" id="IPR021109">
    <property type="entry name" value="Peptidase_aspartic_dom_sf"/>
</dbReference>
<evidence type="ECO:0000256" key="10">
    <source>
        <dbReference type="ARBA" id="ARBA00022884"/>
    </source>
</evidence>
<dbReference type="CDD" id="cd03715">
    <property type="entry name" value="RT_ZFREV_like"/>
    <property type="match status" value="1"/>
</dbReference>
<keyword evidence="13" id="KW-0233">DNA recombination</keyword>
<keyword evidence="11" id="KW-0229">DNA integration</keyword>
<dbReference type="FunFam" id="3.30.70.270:FF:000020">
    <property type="entry name" value="Transposon Tf2-6 polyprotein-like Protein"/>
    <property type="match status" value="1"/>
</dbReference>
<keyword evidence="10" id="KW-0694">RNA-binding</keyword>
<dbReference type="SUPFAM" id="SSF56672">
    <property type="entry name" value="DNA/RNA polymerases"/>
    <property type="match status" value="1"/>
</dbReference>
<accession>A0A803T578</accession>
<evidence type="ECO:0000256" key="2">
    <source>
        <dbReference type="ARBA" id="ARBA00012180"/>
    </source>
</evidence>
<dbReference type="InterPro" id="IPR041577">
    <property type="entry name" value="RT_RNaseH_2"/>
</dbReference>
<dbReference type="Pfam" id="PF17919">
    <property type="entry name" value="RT_RNaseH_2"/>
    <property type="match status" value="1"/>
</dbReference>
<evidence type="ECO:0000313" key="19">
    <source>
        <dbReference type="Proteomes" id="UP000001646"/>
    </source>
</evidence>
<dbReference type="Gene3D" id="3.30.70.270">
    <property type="match status" value="2"/>
</dbReference>
<evidence type="ECO:0000313" key="18">
    <source>
        <dbReference type="Ensembl" id="ENSACAP00000030368.1"/>
    </source>
</evidence>
<dbReference type="PROSITE" id="PS50175">
    <property type="entry name" value="ASP_PROT_RETROV"/>
    <property type="match status" value="1"/>
</dbReference>
<keyword evidence="4" id="KW-0808">Transferase</keyword>
<dbReference type="InterPro" id="IPR043502">
    <property type="entry name" value="DNA/RNA_pol_sf"/>
</dbReference>
<reference evidence="18" key="3">
    <citation type="submission" date="2025-09" db="UniProtKB">
        <authorList>
            <consortium name="Ensembl"/>
        </authorList>
    </citation>
    <scope>IDENTIFICATION</scope>
</reference>
<evidence type="ECO:0000256" key="6">
    <source>
        <dbReference type="ARBA" id="ARBA00022722"/>
    </source>
</evidence>
<evidence type="ECO:0000259" key="14">
    <source>
        <dbReference type="PROSITE" id="PS50175"/>
    </source>
</evidence>
<dbReference type="GO" id="GO:0004523">
    <property type="term" value="F:RNA-DNA hybrid ribonuclease activity"/>
    <property type="evidence" value="ECO:0007669"/>
    <property type="project" value="UniProtKB-EC"/>
</dbReference>
<dbReference type="GO" id="GO:0015074">
    <property type="term" value="P:DNA integration"/>
    <property type="evidence" value="ECO:0007669"/>
    <property type="project" value="UniProtKB-KW"/>
</dbReference>
<dbReference type="GO" id="GO:0006508">
    <property type="term" value="P:proteolysis"/>
    <property type="evidence" value="ECO:0007669"/>
    <property type="project" value="InterPro"/>
</dbReference>
<dbReference type="PROSITE" id="PS50878">
    <property type="entry name" value="RT_POL"/>
    <property type="match status" value="1"/>
</dbReference>
<evidence type="ECO:0000259" key="15">
    <source>
        <dbReference type="PROSITE" id="PS50878"/>
    </source>
</evidence>
<dbReference type="GO" id="GO:0003723">
    <property type="term" value="F:RNA binding"/>
    <property type="evidence" value="ECO:0007669"/>
    <property type="project" value="UniProtKB-KW"/>
</dbReference>
<feature type="domain" description="Peptidase A2" evidence="14">
    <location>
        <begin position="11"/>
        <end position="82"/>
    </location>
</feature>
<dbReference type="InterPro" id="IPR018061">
    <property type="entry name" value="Retropepsins"/>
</dbReference>
<dbReference type="Proteomes" id="UP000001646">
    <property type="component" value="Chromosome 2"/>
</dbReference>
<dbReference type="PANTHER" id="PTHR33064:SF29">
    <property type="entry name" value="PEPTIDASE A2 DOMAIN-CONTAINING PROTEIN-RELATED"/>
    <property type="match status" value="1"/>
</dbReference>